<dbReference type="GO" id="GO:0032259">
    <property type="term" value="P:methylation"/>
    <property type="evidence" value="ECO:0007669"/>
    <property type="project" value="UniProtKB-KW"/>
</dbReference>
<dbReference type="Proteomes" id="UP000034786">
    <property type="component" value="Unassembled WGS sequence"/>
</dbReference>
<organism evidence="1 2">
    <name type="scientific">Streptomyces variegatus</name>
    <dbReference type="NCBI Taxonomy" id="284040"/>
    <lineage>
        <taxon>Bacteria</taxon>
        <taxon>Bacillati</taxon>
        <taxon>Actinomycetota</taxon>
        <taxon>Actinomycetes</taxon>
        <taxon>Kitasatosporales</taxon>
        <taxon>Streptomycetaceae</taxon>
        <taxon>Streptomyces</taxon>
    </lineage>
</organism>
<evidence type="ECO:0000313" key="1">
    <source>
        <dbReference type="EMBL" id="KJK40538.1"/>
    </source>
</evidence>
<keyword evidence="1" id="KW-0489">Methyltransferase</keyword>
<evidence type="ECO:0000313" key="2">
    <source>
        <dbReference type="Proteomes" id="UP000034786"/>
    </source>
</evidence>
<keyword evidence="2" id="KW-1185">Reference proteome</keyword>
<accession>A0A0M2GRM9</accession>
<gene>
    <name evidence="1" type="ORF">UK15_05620</name>
</gene>
<dbReference type="STRING" id="284040.UK15_05620"/>
<comment type="caution">
    <text evidence="1">The sequence shown here is derived from an EMBL/GenBank/DDBJ whole genome shotgun (WGS) entry which is preliminary data.</text>
</comment>
<dbReference type="RefSeq" id="WP_031133691.1">
    <property type="nucleotide sequence ID" value="NZ_JBMVBE010000001.1"/>
</dbReference>
<name>A0A0M2GRM9_9ACTN</name>
<dbReference type="AlphaFoldDB" id="A0A0M2GRM9"/>
<dbReference type="EMBL" id="JYJH01000003">
    <property type="protein sequence ID" value="KJK40538.1"/>
    <property type="molecule type" value="Genomic_DNA"/>
</dbReference>
<dbReference type="GO" id="GO:0008168">
    <property type="term" value="F:methyltransferase activity"/>
    <property type="evidence" value="ECO:0007669"/>
    <property type="project" value="UniProtKB-KW"/>
</dbReference>
<dbReference type="PATRIC" id="fig|284040.3.peg.3172"/>
<reference evidence="2" key="1">
    <citation type="submission" date="2015-02" db="EMBL/GenBank/DDBJ databases">
        <authorList>
            <person name="Ju K.-S."/>
            <person name="Doroghazi J.R."/>
            <person name="Metcalf W."/>
        </authorList>
    </citation>
    <scope>NUCLEOTIDE SEQUENCE [LARGE SCALE GENOMIC DNA]</scope>
    <source>
        <strain evidence="2">NRRL B-16380</strain>
    </source>
</reference>
<sequence length="267" mass="30518">MKRHEFLRELHKVSANRNYLEIGVNDGRSLTLSRVPSIAIDPAFKVVSELRCDVHLVKATSDDFFARDNPLQHLKGGRHPLRNLRRGRSPIGYWRKTTLDLSFIDGMHLFEFALRDFMNVEKYSDWSSVIVLDDMLPRSIDEAARDRHTNAWTGDVYKITEVLARYRPDLVTVQVDTAPTGQLVVFGADPNNRVLHDKYDEIMAEYKIPDPQKVPEAILERAGAVRPEALVEAGFWRPLAQARNRGLPRAVGWEPLRKALQQVGVSR</sequence>
<protein>
    <submittedName>
        <fullName evidence="1">Methyltransferase type 11</fullName>
    </submittedName>
</protein>
<keyword evidence="1" id="KW-0808">Transferase</keyword>
<proteinExistence type="predicted"/>